<dbReference type="PRINTS" id="PR00747">
    <property type="entry name" value="GLYHDRLASE47"/>
</dbReference>
<dbReference type="GO" id="GO:0005783">
    <property type="term" value="C:endoplasmic reticulum"/>
    <property type="evidence" value="ECO:0007669"/>
    <property type="project" value="TreeGrafter"/>
</dbReference>
<dbReference type="GO" id="GO:0005975">
    <property type="term" value="P:carbohydrate metabolic process"/>
    <property type="evidence" value="ECO:0007669"/>
    <property type="project" value="InterPro"/>
</dbReference>
<evidence type="ECO:0000256" key="4">
    <source>
        <dbReference type="ARBA" id="ARBA00007658"/>
    </source>
</evidence>
<comment type="cofactor">
    <cofactor evidence="1 19">
        <name>Ca(2+)</name>
        <dbReference type="ChEBI" id="CHEBI:29108"/>
    </cofactor>
</comment>
<comment type="catalytic activity">
    <reaction evidence="17">
        <text>N(4)-(alpha-D-Man-(1-&gt;2)-alpha-D-Man-(1-&gt;2)-alpha-D-Man-(1-&gt;3)-[alpha-D-Man-(1-&gt;2)-alpha-D-Man-(1-&gt;3)-[alpha-D-Man-(1-&gt;2)-alpha-D-Man-(1-&gt;6)]-alpha-D-Man-(1-&gt;6)]-beta-D-Man-(1-&gt;4)-beta-D-GlcNAc-(1-&gt;4)-beta-D-GlcNAc)-L-asparaginyl-[protein] (N-glucan mannose isomer 9A1,2,3B1,2,3) + 4 H2O = N(4)-(alpha-D-Man-(1-&gt;3)-[alpha-D-Man-(1-&gt;3)-[alpha-D-Man-(1-&gt;6)]-alpha-D-Man-(1-&gt;6)]-beta-D-Man-(1-&gt;4)-beta-D-GlcNAc-(1-&gt;4)-beta-D-GlcNAc)-L-asparaginyl-[protein] (N-glucan mannose isomer 5A1,2) + 4 beta-D-mannose</text>
        <dbReference type="Rhea" id="RHEA:56008"/>
        <dbReference type="Rhea" id="RHEA-COMP:14356"/>
        <dbReference type="Rhea" id="RHEA-COMP:14367"/>
        <dbReference type="ChEBI" id="CHEBI:15377"/>
        <dbReference type="ChEBI" id="CHEBI:28563"/>
        <dbReference type="ChEBI" id="CHEBI:59087"/>
        <dbReference type="ChEBI" id="CHEBI:139493"/>
        <dbReference type="EC" id="3.2.1.113"/>
    </reaction>
</comment>
<dbReference type="Proteomes" id="UP000444721">
    <property type="component" value="Unassembled WGS sequence"/>
</dbReference>
<dbReference type="InterPro" id="IPR050749">
    <property type="entry name" value="Glycosyl_Hydrolase_47"/>
</dbReference>
<comment type="catalytic activity">
    <reaction evidence="16">
        <text>N(4)-(alpha-D-Man-(1-&gt;2)-alpha-D-Man-(1-&gt;2)-alpha-D-Man-(1-&gt;3)-[alpha-D-Man-(1-&gt;3)-[alpha-D-Man-(1-&gt;2)-alpha-D-Man-(1-&gt;6)]-alpha-D-Man-(1-&gt;6)]-beta-D-Man-(1-&gt;4)-beta-D-GlcNAc-(1-&gt;4)-beta-D-GlcNAc)-L-asparaginyl-[protein] (N-glucan mannose isomer 8A1,2,3B1,3) + 3 H2O = N(4)-(alpha-D-Man-(1-&gt;3)-[alpha-D-Man-(1-&gt;3)-[alpha-D-Man-(1-&gt;6)]-alpha-D-Man-(1-&gt;6)]-beta-D-Man-(1-&gt;4)-beta-D-GlcNAc-(1-&gt;4)-beta-D-GlcNAc)-L-asparaginyl-[protein] (N-glucan mannose isomer 5A1,2) + 3 beta-D-mannose</text>
        <dbReference type="Rhea" id="RHEA:56028"/>
        <dbReference type="Rhea" id="RHEA-COMP:14358"/>
        <dbReference type="Rhea" id="RHEA-COMP:14367"/>
        <dbReference type="ChEBI" id="CHEBI:15377"/>
        <dbReference type="ChEBI" id="CHEBI:28563"/>
        <dbReference type="ChEBI" id="CHEBI:59087"/>
        <dbReference type="ChEBI" id="CHEBI:60628"/>
        <dbReference type="EC" id="3.2.1.113"/>
    </reaction>
</comment>
<reference evidence="24 25" key="1">
    <citation type="journal article" date="2019" name="Sci. Rep.">
        <title>Nanopore sequencing improves the draft genome of the human pathogenic amoeba Naegleria fowleri.</title>
        <authorList>
            <person name="Liechti N."/>
            <person name="Schurch N."/>
            <person name="Bruggmann R."/>
            <person name="Wittwer M."/>
        </authorList>
    </citation>
    <scope>NUCLEOTIDE SEQUENCE [LARGE SCALE GENOMIC DNA]</scope>
    <source>
        <strain evidence="24 25">ATCC 30894</strain>
    </source>
</reference>
<dbReference type="VEuPathDB" id="AmoebaDB:NfTy_037180"/>
<dbReference type="VEuPathDB" id="AmoebaDB:FDP41_012732"/>
<dbReference type="InterPro" id="IPR036026">
    <property type="entry name" value="Seven-hairpin_glycosidases"/>
</dbReference>
<dbReference type="Gene3D" id="1.50.10.10">
    <property type="match status" value="1"/>
</dbReference>
<dbReference type="EMBL" id="VFQX01000016">
    <property type="protein sequence ID" value="KAF0980944.1"/>
    <property type="molecule type" value="Genomic_DNA"/>
</dbReference>
<dbReference type="GO" id="GO:0000139">
    <property type="term" value="C:Golgi membrane"/>
    <property type="evidence" value="ECO:0007669"/>
    <property type="project" value="UniProtKB-SubCell"/>
</dbReference>
<feature type="region of interest" description="Disordered" evidence="22">
    <location>
        <begin position="38"/>
        <end position="85"/>
    </location>
</feature>
<feature type="active site" evidence="18">
    <location>
        <position position="426"/>
    </location>
</feature>
<proteinExistence type="inferred from homology"/>
<keyword evidence="14" id="KW-0325">Glycoprotein</keyword>
<evidence type="ECO:0000256" key="10">
    <source>
        <dbReference type="ARBA" id="ARBA00022989"/>
    </source>
</evidence>
<dbReference type="RefSeq" id="XP_044565657.1">
    <property type="nucleotide sequence ID" value="XM_044703284.1"/>
</dbReference>
<dbReference type="PANTHER" id="PTHR11742">
    <property type="entry name" value="MANNOSYL-OLIGOSACCHARIDE ALPHA-1,2-MANNOSIDASE-RELATED"/>
    <property type="match status" value="1"/>
</dbReference>
<feature type="region of interest" description="Disordered" evidence="22">
    <location>
        <begin position="131"/>
        <end position="189"/>
    </location>
</feature>
<gene>
    <name evidence="24" type="ORF">FDP41_012732</name>
</gene>
<feature type="region of interest" description="Disordered" evidence="22">
    <location>
        <begin position="1"/>
        <end position="22"/>
    </location>
</feature>
<keyword evidence="15 21" id="KW-0326">Glycosidase</keyword>
<feature type="binding site" evidence="19">
    <location>
        <position position="646"/>
    </location>
    <ligand>
        <name>Ca(2+)</name>
        <dbReference type="ChEBI" id="CHEBI:29108"/>
    </ligand>
</feature>
<dbReference type="GO" id="GO:0005509">
    <property type="term" value="F:calcium ion binding"/>
    <property type="evidence" value="ECO:0007669"/>
    <property type="project" value="InterPro"/>
</dbReference>
<keyword evidence="10 23" id="KW-1133">Transmembrane helix</keyword>
<keyword evidence="25" id="KW-1185">Reference proteome</keyword>
<keyword evidence="6 19" id="KW-0479">Metal-binding</keyword>
<dbReference type="VEuPathDB" id="AmoebaDB:NF0038420"/>
<accession>A0A6A5C328</accession>
<evidence type="ECO:0000256" key="23">
    <source>
        <dbReference type="SAM" id="Phobius"/>
    </source>
</evidence>
<dbReference type="FunFam" id="1.50.10.10:FF:000017">
    <property type="entry name" value="alpha-1,2-Mannosidase"/>
    <property type="match status" value="1"/>
</dbReference>
<evidence type="ECO:0000256" key="15">
    <source>
        <dbReference type="ARBA" id="ARBA00023295"/>
    </source>
</evidence>
<evidence type="ECO:0000256" key="9">
    <source>
        <dbReference type="ARBA" id="ARBA00022968"/>
    </source>
</evidence>
<protein>
    <recommendedName>
        <fullName evidence="21">alpha-1,2-Mannosidase</fullName>
        <ecNumber evidence="21">3.2.1.-</ecNumber>
    </recommendedName>
</protein>
<dbReference type="GeneID" id="68119947"/>
<dbReference type="PANTHER" id="PTHR11742:SF6">
    <property type="entry name" value="MANNOSYL-OLIGOSACCHARIDE ALPHA-1,2-MANNOSIDASE IA-RELATED"/>
    <property type="match status" value="1"/>
</dbReference>
<keyword evidence="8 19" id="KW-0106">Calcium</keyword>
<dbReference type="InterPro" id="IPR012341">
    <property type="entry name" value="6hp_glycosidase-like_sf"/>
</dbReference>
<dbReference type="InterPro" id="IPR001382">
    <property type="entry name" value="Glyco_hydro_47"/>
</dbReference>
<keyword evidence="11" id="KW-0333">Golgi apparatus</keyword>
<dbReference type="AlphaFoldDB" id="A0A6A5C328"/>
<name>A0A6A5C328_NAEFO</name>
<evidence type="ECO:0000256" key="5">
    <source>
        <dbReference type="ARBA" id="ARBA00022692"/>
    </source>
</evidence>
<comment type="caution">
    <text evidence="24">The sequence shown here is derived from an EMBL/GenBank/DDBJ whole genome shotgun (WGS) entry which is preliminary data.</text>
</comment>
<evidence type="ECO:0000256" key="7">
    <source>
        <dbReference type="ARBA" id="ARBA00022801"/>
    </source>
</evidence>
<keyword evidence="13 20" id="KW-1015">Disulfide bond</keyword>
<dbReference type="GO" id="GO:0009100">
    <property type="term" value="P:glycoprotein metabolic process"/>
    <property type="evidence" value="ECO:0007669"/>
    <property type="project" value="UniProtKB-ARBA"/>
</dbReference>
<dbReference type="EC" id="3.2.1.-" evidence="21"/>
<organism evidence="24 25">
    <name type="scientific">Naegleria fowleri</name>
    <name type="common">Brain eating amoeba</name>
    <dbReference type="NCBI Taxonomy" id="5763"/>
    <lineage>
        <taxon>Eukaryota</taxon>
        <taxon>Discoba</taxon>
        <taxon>Heterolobosea</taxon>
        <taxon>Tetramitia</taxon>
        <taxon>Eutetramitia</taxon>
        <taxon>Vahlkampfiidae</taxon>
        <taxon>Naegleria</taxon>
    </lineage>
</organism>
<evidence type="ECO:0000256" key="6">
    <source>
        <dbReference type="ARBA" id="ARBA00022723"/>
    </source>
</evidence>
<feature type="disulfide bond" evidence="20">
    <location>
        <begin position="488"/>
        <end position="524"/>
    </location>
</feature>
<evidence type="ECO:0000256" key="12">
    <source>
        <dbReference type="ARBA" id="ARBA00023136"/>
    </source>
</evidence>
<feature type="active site" description="Proton donor" evidence="18">
    <location>
        <position position="538"/>
    </location>
</feature>
<feature type="compositionally biased region" description="Polar residues" evidence="22">
    <location>
        <begin position="41"/>
        <end position="56"/>
    </location>
</feature>
<dbReference type="SUPFAM" id="SSF48225">
    <property type="entry name" value="Seven-hairpin glycosidases"/>
    <property type="match status" value="1"/>
</dbReference>
<evidence type="ECO:0000256" key="1">
    <source>
        <dbReference type="ARBA" id="ARBA00001913"/>
    </source>
</evidence>
<evidence type="ECO:0000256" key="18">
    <source>
        <dbReference type="PIRSR" id="PIRSR601382-1"/>
    </source>
</evidence>
<dbReference type="Pfam" id="PF01532">
    <property type="entry name" value="Glyco_hydro_47"/>
    <property type="match status" value="1"/>
</dbReference>
<feature type="active site" evidence="18">
    <location>
        <position position="561"/>
    </location>
</feature>
<keyword evidence="9" id="KW-0735">Signal-anchor</keyword>
<dbReference type="OMA" id="PESFGWD"/>
<keyword evidence="5 23" id="KW-0812">Transmembrane</keyword>
<evidence type="ECO:0000256" key="11">
    <source>
        <dbReference type="ARBA" id="ARBA00023034"/>
    </source>
</evidence>
<evidence type="ECO:0000256" key="19">
    <source>
        <dbReference type="PIRSR" id="PIRSR601382-2"/>
    </source>
</evidence>
<evidence type="ECO:0000256" key="14">
    <source>
        <dbReference type="ARBA" id="ARBA00023180"/>
    </source>
</evidence>
<evidence type="ECO:0000256" key="16">
    <source>
        <dbReference type="ARBA" id="ARBA00047669"/>
    </source>
</evidence>
<evidence type="ECO:0000256" key="13">
    <source>
        <dbReference type="ARBA" id="ARBA00023157"/>
    </source>
</evidence>
<dbReference type="GO" id="GO:0004571">
    <property type="term" value="F:mannosyl-oligosaccharide 1,2-alpha-mannosidase activity"/>
    <property type="evidence" value="ECO:0007669"/>
    <property type="project" value="UniProtKB-EC"/>
</dbReference>
<feature type="compositionally biased region" description="Polar residues" evidence="22">
    <location>
        <begin position="149"/>
        <end position="167"/>
    </location>
</feature>
<evidence type="ECO:0000256" key="8">
    <source>
        <dbReference type="ARBA" id="ARBA00022837"/>
    </source>
</evidence>
<evidence type="ECO:0000313" key="25">
    <source>
        <dbReference type="Proteomes" id="UP000444721"/>
    </source>
</evidence>
<evidence type="ECO:0000256" key="2">
    <source>
        <dbReference type="ARBA" id="ARBA00004323"/>
    </source>
</evidence>
<sequence length="655" mass="74570">MSHVDLSTTTTSSSSSSSSTLRKRPIFVSRIVPVGDDDSSSSHFLNNNSEHNSQGFNHDDADGKRSTNHKQLGDSKKKNPSPMRNSSTFTTIVVRLIFFVLVLSVCIYGIVKYLSRRSEMRRQATLLNSHLTRHHTSDDNTAPMERVDQLTSSTASSNNDKISSTCDGTELQDKKPHPDTNSNIDILDDSRSRHDANKVDVTPMDESTDEFRRNAVKNAFLHAWRGYEKYAWGHDEVRPLTNDSRDNFGNMAATIVDSLDTMIIMNLHEELAKAREHVLSLDFNKDQWVSVFETTIRYIGGFLSAFDLTQDSAYLIKARELGEKLLPAFHADSKFPHTEVNLYTGAFKNAEWHRTSSILSEVGSIQLEFKYLSHHSGDKRFWQISQEIMDALDKQPKAREGLYPAYVTTDRGLLMGDHITLGALGDSFFEYLLKQWLLTGEEQFHRMYREFVKGMKKHLIARSSPSNLVYVGELKNGQLDPKFDHLVCFVPGMLALGSVNRGANVSQEELNEDLELAKELTRTCYEIYSRQPTGIGCEIVYFSNTTHDFNVQAPFYILRPEAVESIFILYRITKDPMYKEWGWNIFKSIEKHCKTPIAYAGLKNVLVVGGVQDNAMESFFMSETLKYLYLLFTDHKIPLDKYVFTTEAHPLSPLH</sequence>
<evidence type="ECO:0000313" key="24">
    <source>
        <dbReference type="EMBL" id="KAF0980944.1"/>
    </source>
</evidence>
<evidence type="ECO:0000256" key="21">
    <source>
        <dbReference type="RuleBase" id="RU361193"/>
    </source>
</evidence>
<keyword evidence="7 21" id="KW-0378">Hydrolase</keyword>
<feature type="active site" description="Proton donor" evidence="18">
    <location>
        <position position="293"/>
    </location>
</feature>
<comment type="pathway">
    <text evidence="3">Protein modification; protein glycosylation.</text>
</comment>
<feature type="compositionally biased region" description="Low complexity" evidence="22">
    <location>
        <begin position="7"/>
        <end position="20"/>
    </location>
</feature>
<evidence type="ECO:0000256" key="22">
    <source>
        <dbReference type="SAM" id="MobiDB-lite"/>
    </source>
</evidence>
<keyword evidence="12 23" id="KW-0472">Membrane</keyword>
<feature type="compositionally biased region" description="Basic and acidic residues" evidence="22">
    <location>
        <begin position="57"/>
        <end position="77"/>
    </location>
</feature>
<feature type="transmembrane region" description="Helical" evidence="23">
    <location>
        <begin position="92"/>
        <end position="111"/>
    </location>
</feature>
<evidence type="ECO:0000256" key="3">
    <source>
        <dbReference type="ARBA" id="ARBA00004922"/>
    </source>
</evidence>
<comment type="similarity">
    <text evidence="4 21">Belongs to the glycosyl hydrolase 47 family.</text>
</comment>
<evidence type="ECO:0000256" key="17">
    <source>
        <dbReference type="ARBA" id="ARBA00048605"/>
    </source>
</evidence>
<dbReference type="OrthoDB" id="8118055at2759"/>
<comment type="subcellular location">
    <subcellularLocation>
        <location evidence="2">Golgi apparatus membrane</location>
        <topology evidence="2">Single-pass type II membrane protein</topology>
    </subcellularLocation>
</comment>
<evidence type="ECO:0000256" key="20">
    <source>
        <dbReference type="PIRSR" id="PIRSR601382-3"/>
    </source>
</evidence>